<keyword evidence="6 10" id="KW-0378">Hydrolase</keyword>
<comment type="catalytic activity">
    <reaction evidence="9">
        <text>feruloyl-polysaccharide + H2O = ferulate + polysaccharide.</text>
        <dbReference type="EC" id="3.1.1.73"/>
    </reaction>
</comment>
<keyword evidence="3" id="KW-0119">Carbohydrate metabolism</keyword>
<evidence type="ECO:0000313" key="12">
    <source>
        <dbReference type="Proteomes" id="UP000053789"/>
    </source>
</evidence>
<proteinExistence type="inferred from homology"/>
<keyword evidence="3" id="KW-0858">Xylan degradation</keyword>
<evidence type="ECO:0000256" key="10">
    <source>
        <dbReference type="RuleBase" id="RU361238"/>
    </source>
</evidence>
<accession>A0A0D2I8B2</accession>
<dbReference type="EMBL" id="KN846988">
    <property type="protein sequence ID" value="KIW93039.1"/>
    <property type="molecule type" value="Genomic_DNA"/>
</dbReference>
<dbReference type="GO" id="GO:0045493">
    <property type="term" value="P:xylan catabolic process"/>
    <property type="evidence" value="ECO:0007669"/>
    <property type="project" value="UniProtKB-KW"/>
</dbReference>
<evidence type="ECO:0000256" key="6">
    <source>
        <dbReference type="ARBA" id="ARBA00022801"/>
    </source>
</evidence>
<dbReference type="AlphaFoldDB" id="A0A0D2I8B2"/>
<evidence type="ECO:0000256" key="9">
    <source>
        <dbReference type="ARBA" id="ARBA00034075"/>
    </source>
</evidence>
<evidence type="ECO:0000256" key="4">
    <source>
        <dbReference type="ARBA" id="ARBA00022723"/>
    </source>
</evidence>
<dbReference type="GeneID" id="27699816"/>
<keyword evidence="3" id="KW-0624">Polysaccharide degradation</keyword>
<dbReference type="OrthoDB" id="3039123at2759"/>
<dbReference type="VEuPathDB" id="FungiDB:Z519_06888"/>
<evidence type="ECO:0000256" key="8">
    <source>
        <dbReference type="ARBA" id="ARBA00023157"/>
    </source>
</evidence>
<keyword evidence="2" id="KW-0719">Serine esterase</keyword>
<evidence type="ECO:0000256" key="1">
    <source>
        <dbReference type="ARBA" id="ARBA00006249"/>
    </source>
</evidence>
<name>A0A0D2I8B2_CLAB1</name>
<keyword evidence="4" id="KW-0479">Metal-binding</keyword>
<dbReference type="GO" id="GO:0030600">
    <property type="term" value="F:feruloyl esterase activity"/>
    <property type="evidence" value="ECO:0007669"/>
    <property type="project" value="UniProtKB-EC"/>
</dbReference>
<dbReference type="GO" id="GO:0046872">
    <property type="term" value="F:metal ion binding"/>
    <property type="evidence" value="ECO:0007669"/>
    <property type="project" value="UniProtKB-KW"/>
</dbReference>
<dbReference type="PANTHER" id="PTHR33938">
    <property type="entry name" value="FERULOYL ESTERASE B-RELATED"/>
    <property type="match status" value="1"/>
</dbReference>
<dbReference type="InterPro" id="IPR029058">
    <property type="entry name" value="AB_hydrolase_fold"/>
</dbReference>
<keyword evidence="8" id="KW-1015">Disulfide bond</keyword>
<organism evidence="11 12">
    <name type="scientific">Cladophialophora bantiana (strain ATCC 10958 / CBS 173.52 / CDC B-1940 / NIH 8579)</name>
    <name type="common">Xylohypha bantiana</name>
    <dbReference type="NCBI Taxonomy" id="1442370"/>
    <lineage>
        <taxon>Eukaryota</taxon>
        <taxon>Fungi</taxon>
        <taxon>Dikarya</taxon>
        <taxon>Ascomycota</taxon>
        <taxon>Pezizomycotina</taxon>
        <taxon>Eurotiomycetes</taxon>
        <taxon>Chaetothyriomycetidae</taxon>
        <taxon>Chaetothyriales</taxon>
        <taxon>Herpotrichiellaceae</taxon>
        <taxon>Cladophialophora</taxon>
    </lineage>
</organism>
<protein>
    <recommendedName>
        <fullName evidence="10">Carboxylic ester hydrolase</fullName>
        <ecNumber evidence="10">3.1.1.-</ecNumber>
    </recommendedName>
</protein>
<dbReference type="PANTHER" id="PTHR33938:SF15">
    <property type="entry name" value="FERULOYL ESTERASE B-RELATED"/>
    <property type="match status" value="1"/>
</dbReference>
<keyword evidence="12" id="KW-1185">Reference proteome</keyword>
<dbReference type="Pfam" id="PF07519">
    <property type="entry name" value="Tannase"/>
    <property type="match status" value="1"/>
</dbReference>
<dbReference type="HOGENOM" id="CLU_1354465_0_0_1"/>
<reference evidence="11" key="1">
    <citation type="submission" date="2015-01" db="EMBL/GenBank/DDBJ databases">
        <title>The Genome Sequence of Cladophialophora bantiana CBS 173.52.</title>
        <authorList>
            <consortium name="The Broad Institute Genomics Platform"/>
            <person name="Cuomo C."/>
            <person name="de Hoog S."/>
            <person name="Gorbushina A."/>
            <person name="Stielow B."/>
            <person name="Teixiera M."/>
            <person name="Abouelleil A."/>
            <person name="Chapman S.B."/>
            <person name="Priest M."/>
            <person name="Young S.K."/>
            <person name="Wortman J."/>
            <person name="Nusbaum C."/>
            <person name="Birren B."/>
        </authorList>
    </citation>
    <scope>NUCLEOTIDE SEQUENCE [LARGE SCALE GENOMIC DNA]</scope>
    <source>
        <strain evidence="11">CBS 173.52</strain>
    </source>
</reference>
<dbReference type="EC" id="3.1.1.-" evidence="10"/>
<sequence length="202" mass="21389">MLYLLITFGAPNVPGAVVTSLTAPVFHGYAVNIIGESNNWPGQNITGFDFCQVNVSLTHRGTGDYVNNQVWLALTGWNSIFLGVGGGGYVSGSWQLLAPAVERCYAAVATDGGHAQNNSGDATSWALVSEGDVNENILLDFASRLVHEMTVLGKAVTTSFYGSAPKYAYWQGCSTGGRQGLMEAQMFPNDYDGIVALAPAIN</sequence>
<evidence type="ECO:0000256" key="2">
    <source>
        <dbReference type="ARBA" id="ARBA00022487"/>
    </source>
</evidence>
<keyword evidence="5" id="KW-0732">Signal</keyword>
<keyword evidence="7" id="KW-0106">Calcium</keyword>
<evidence type="ECO:0000256" key="5">
    <source>
        <dbReference type="ARBA" id="ARBA00022729"/>
    </source>
</evidence>
<comment type="similarity">
    <text evidence="1 10">Belongs to the tannase family.</text>
</comment>
<dbReference type="Proteomes" id="UP000053789">
    <property type="component" value="Unassembled WGS sequence"/>
</dbReference>
<gene>
    <name evidence="11" type="ORF">Z519_06888</name>
</gene>
<dbReference type="InterPro" id="IPR011118">
    <property type="entry name" value="Tannase/feruloyl_esterase"/>
</dbReference>
<evidence type="ECO:0000256" key="7">
    <source>
        <dbReference type="ARBA" id="ARBA00022837"/>
    </source>
</evidence>
<evidence type="ECO:0000256" key="3">
    <source>
        <dbReference type="ARBA" id="ARBA00022651"/>
    </source>
</evidence>
<evidence type="ECO:0000313" key="11">
    <source>
        <dbReference type="EMBL" id="KIW93039.1"/>
    </source>
</evidence>
<dbReference type="SUPFAM" id="SSF53474">
    <property type="entry name" value="alpha/beta-Hydrolases"/>
    <property type="match status" value="1"/>
</dbReference>
<dbReference type="RefSeq" id="XP_016619708.1">
    <property type="nucleotide sequence ID" value="XM_016764626.1"/>
</dbReference>